<accession>A0A9W4VRM9</accession>
<comment type="subcellular location">
    <subcellularLocation>
        <location evidence="1">Cell membrane</location>
        <topology evidence="1">Multi-pass membrane protein</topology>
    </subcellularLocation>
</comment>
<feature type="transmembrane region" description="Helical" evidence="6">
    <location>
        <begin position="70"/>
        <end position="89"/>
    </location>
</feature>
<feature type="transmembrane region" description="Helical" evidence="6">
    <location>
        <begin position="109"/>
        <end position="129"/>
    </location>
</feature>
<protein>
    <submittedName>
        <fullName evidence="7">Holin-like protein CidA</fullName>
    </submittedName>
</protein>
<evidence type="ECO:0000256" key="3">
    <source>
        <dbReference type="ARBA" id="ARBA00022692"/>
    </source>
</evidence>
<keyword evidence="4 6" id="KW-1133">Transmembrane helix</keyword>
<organism evidence="7 8">
    <name type="scientific">Pseudoalteromonas holothuriae</name>
    <dbReference type="NCBI Taxonomy" id="2963714"/>
    <lineage>
        <taxon>Bacteria</taxon>
        <taxon>Pseudomonadati</taxon>
        <taxon>Pseudomonadota</taxon>
        <taxon>Gammaproteobacteria</taxon>
        <taxon>Alteromonadales</taxon>
        <taxon>Pseudoalteromonadaceae</taxon>
        <taxon>Pseudoalteromonas</taxon>
    </lineage>
</organism>
<proteinExistence type="predicted"/>
<comment type="caution">
    <text evidence="7">The sequence shown here is derived from an EMBL/GenBank/DDBJ whole genome shotgun (WGS) entry which is preliminary data.</text>
</comment>
<evidence type="ECO:0000256" key="2">
    <source>
        <dbReference type="ARBA" id="ARBA00022475"/>
    </source>
</evidence>
<dbReference type="Pfam" id="PF03788">
    <property type="entry name" value="LrgA"/>
    <property type="match status" value="1"/>
</dbReference>
<dbReference type="Proteomes" id="UP001152467">
    <property type="component" value="Unassembled WGS sequence"/>
</dbReference>
<evidence type="ECO:0000256" key="4">
    <source>
        <dbReference type="ARBA" id="ARBA00022989"/>
    </source>
</evidence>
<dbReference type="InterPro" id="IPR005538">
    <property type="entry name" value="LrgA/CidA"/>
</dbReference>
<evidence type="ECO:0000256" key="6">
    <source>
        <dbReference type="SAM" id="Phobius"/>
    </source>
</evidence>
<keyword evidence="8" id="KW-1185">Reference proteome</keyword>
<keyword evidence="2" id="KW-1003">Cell membrane</keyword>
<sequence>MTNSNHIATEKSGKLILGNKEYLFQSCFYYYWIQVRQQRRRSLLVAILKFFVALSLLLACLYSAKLMTLWWQVPLPAPLVAMIFMLILLSSKMIQPNWLTPACEPILKYMALFFIPAGVGIVQHTPLLILQWPLLLSILIVVPTIGICLVAIVAQKGLKDD</sequence>
<evidence type="ECO:0000256" key="5">
    <source>
        <dbReference type="ARBA" id="ARBA00023136"/>
    </source>
</evidence>
<keyword evidence="5 6" id="KW-0472">Membrane</keyword>
<reference evidence="7" key="1">
    <citation type="submission" date="2022-07" db="EMBL/GenBank/DDBJ databases">
        <authorList>
            <person name="Criscuolo A."/>
        </authorList>
    </citation>
    <scope>NUCLEOTIDE SEQUENCE</scope>
    <source>
        <strain evidence="7">CIP111854</strain>
    </source>
</reference>
<dbReference type="GO" id="GO:0005886">
    <property type="term" value="C:plasma membrane"/>
    <property type="evidence" value="ECO:0007669"/>
    <property type="project" value="UniProtKB-SubCell"/>
</dbReference>
<dbReference type="AlphaFoldDB" id="A0A9W4VRM9"/>
<evidence type="ECO:0000256" key="1">
    <source>
        <dbReference type="ARBA" id="ARBA00004651"/>
    </source>
</evidence>
<evidence type="ECO:0000313" key="8">
    <source>
        <dbReference type="Proteomes" id="UP001152467"/>
    </source>
</evidence>
<keyword evidence="3 6" id="KW-0812">Transmembrane</keyword>
<feature type="transmembrane region" description="Helical" evidence="6">
    <location>
        <begin position="43"/>
        <end position="64"/>
    </location>
</feature>
<gene>
    <name evidence="7" type="primary">cidA</name>
    <name evidence="7" type="ORF">PSECIP111854_00572</name>
</gene>
<dbReference type="PANTHER" id="PTHR33931">
    <property type="entry name" value="HOLIN-LIKE PROTEIN CIDA-RELATED"/>
    <property type="match status" value="1"/>
</dbReference>
<dbReference type="EMBL" id="CAMAPC010000002">
    <property type="protein sequence ID" value="CAH9050648.1"/>
    <property type="molecule type" value="Genomic_DNA"/>
</dbReference>
<dbReference type="PANTHER" id="PTHR33931:SF2">
    <property type="entry name" value="HOLIN-LIKE PROTEIN CIDA"/>
    <property type="match status" value="1"/>
</dbReference>
<feature type="transmembrane region" description="Helical" evidence="6">
    <location>
        <begin position="135"/>
        <end position="154"/>
    </location>
</feature>
<name>A0A9W4VRM9_9GAMM</name>
<evidence type="ECO:0000313" key="7">
    <source>
        <dbReference type="EMBL" id="CAH9050648.1"/>
    </source>
</evidence>